<keyword evidence="4" id="KW-1133">Transmembrane helix</keyword>
<evidence type="ECO:0000256" key="1">
    <source>
        <dbReference type="ARBA" id="ARBA00023015"/>
    </source>
</evidence>
<keyword evidence="7" id="KW-1185">Reference proteome</keyword>
<dbReference type="Proteomes" id="UP000618579">
    <property type="component" value="Unassembled WGS sequence"/>
</dbReference>
<reference evidence="6 7" key="1">
    <citation type="submission" date="2019-10" db="EMBL/GenBank/DDBJ databases">
        <title>Description of Paenibacillus pedi sp. nov.</title>
        <authorList>
            <person name="Carlier A."/>
            <person name="Qi S."/>
        </authorList>
    </citation>
    <scope>NUCLEOTIDE SEQUENCE [LARGE SCALE GENOMIC DNA]</scope>
    <source>
        <strain evidence="6 7">LMG 31457</strain>
    </source>
</reference>
<dbReference type="SUPFAM" id="SSF46689">
    <property type="entry name" value="Homeodomain-like"/>
    <property type="match status" value="1"/>
</dbReference>
<proteinExistence type="predicted"/>
<evidence type="ECO:0000256" key="4">
    <source>
        <dbReference type="SAM" id="Phobius"/>
    </source>
</evidence>
<dbReference type="PROSITE" id="PS00041">
    <property type="entry name" value="HTH_ARAC_FAMILY_1"/>
    <property type="match status" value="1"/>
</dbReference>
<dbReference type="EMBL" id="WHNZ01000022">
    <property type="protein sequence ID" value="NOV00648.1"/>
    <property type="molecule type" value="Genomic_DNA"/>
</dbReference>
<accession>A0ABX1ZP33</accession>
<dbReference type="Pfam" id="PF17853">
    <property type="entry name" value="GGDEF_2"/>
    <property type="match status" value="1"/>
</dbReference>
<keyword evidence="2" id="KW-0238">DNA-binding</keyword>
<feature type="domain" description="HTH araC/xylS-type" evidence="5">
    <location>
        <begin position="672"/>
        <end position="771"/>
    </location>
</feature>
<keyword evidence="3" id="KW-0804">Transcription</keyword>
<dbReference type="InterPro" id="IPR009057">
    <property type="entry name" value="Homeodomain-like_sf"/>
</dbReference>
<dbReference type="PANTHER" id="PTHR43280">
    <property type="entry name" value="ARAC-FAMILY TRANSCRIPTIONAL REGULATOR"/>
    <property type="match status" value="1"/>
</dbReference>
<gene>
    <name evidence="6" type="ORF">GC097_11535</name>
</gene>
<dbReference type="SMART" id="SM00342">
    <property type="entry name" value="HTH_ARAC"/>
    <property type="match status" value="1"/>
</dbReference>
<dbReference type="PRINTS" id="PR00032">
    <property type="entry name" value="HTHARAC"/>
</dbReference>
<dbReference type="PROSITE" id="PS01124">
    <property type="entry name" value="HTH_ARAC_FAMILY_2"/>
    <property type="match status" value="1"/>
</dbReference>
<keyword evidence="1" id="KW-0805">Transcription regulation</keyword>
<name>A0ABX1ZP33_9BACL</name>
<dbReference type="PANTHER" id="PTHR43280:SF28">
    <property type="entry name" value="HTH-TYPE TRANSCRIPTIONAL ACTIVATOR RHAS"/>
    <property type="match status" value="1"/>
</dbReference>
<comment type="caution">
    <text evidence="6">The sequence shown here is derived from an EMBL/GenBank/DDBJ whole genome shotgun (WGS) entry which is preliminary data.</text>
</comment>
<dbReference type="InterPro" id="IPR018062">
    <property type="entry name" value="HTH_AraC-typ_CS"/>
</dbReference>
<dbReference type="Gene3D" id="1.10.10.60">
    <property type="entry name" value="Homeodomain-like"/>
    <property type="match status" value="2"/>
</dbReference>
<dbReference type="Gene3D" id="3.30.450.20">
    <property type="entry name" value="PAS domain"/>
    <property type="match status" value="1"/>
</dbReference>
<dbReference type="Pfam" id="PF12833">
    <property type="entry name" value="HTH_18"/>
    <property type="match status" value="1"/>
</dbReference>
<keyword evidence="4" id="KW-0472">Membrane</keyword>
<protein>
    <submittedName>
        <fullName evidence="6">Helix-turn-helix domain-containing protein</fullName>
    </submittedName>
</protein>
<dbReference type="InterPro" id="IPR020449">
    <property type="entry name" value="Tscrpt_reg_AraC-type_HTH"/>
</dbReference>
<feature type="transmembrane region" description="Helical" evidence="4">
    <location>
        <begin position="21"/>
        <end position="40"/>
    </location>
</feature>
<evidence type="ECO:0000256" key="2">
    <source>
        <dbReference type="ARBA" id="ARBA00023125"/>
    </source>
</evidence>
<feature type="transmembrane region" description="Helical" evidence="4">
    <location>
        <begin position="305"/>
        <end position="324"/>
    </location>
</feature>
<keyword evidence="4" id="KW-0812">Transmembrane</keyword>
<evidence type="ECO:0000313" key="7">
    <source>
        <dbReference type="Proteomes" id="UP000618579"/>
    </source>
</evidence>
<evidence type="ECO:0000313" key="6">
    <source>
        <dbReference type="EMBL" id="NOV00648.1"/>
    </source>
</evidence>
<evidence type="ECO:0000259" key="5">
    <source>
        <dbReference type="PROSITE" id="PS01124"/>
    </source>
</evidence>
<dbReference type="CDD" id="cd12912">
    <property type="entry name" value="PDC2_MCP_like"/>
    <property type="match status" value="1"/>
</dbReference>
<dbReference type="InterPro" id="IPR018060">
    <property type="entry name" value="HTH_AraC"/>
</dbReference>
<organism evidence="6 7">
    <name type="scientific">Paenibacillus planticolens</name>
    <dbReference type="NCBI Taxonomy" id="2654976"/>
    <lineage>
        <taxon>Bacteria</taxon>
        <taxon>Bacillati</taxon>
        <taxon>Bacillota</taxon>
        <taxon>Bacilli</taxon>
        <taxon>Bacillales</taxon>
        <taxon>Paenibacillaceae</taxon>
        <taxon>Paenibacillus</taxon>
    </lineage>
</organism>
<sequence length="780" mass="89552">MKEPAKTLEAIMRNSISGKAMIIYGIVFMLIIALTSLLSYTSTVGKLQKDLNDTNLALLKQVDSKMEATFRQTEKDLLSMTESLEFTYFMNNSYSDEPQRFGVFYTLTTKLKDFIGNNPNYASVFAYSHVSGDLMTEATYLKQTSKEFNWLSQYVDMPEYFKWLSTQKVWDGKETQDVVTLVRSFPSLSSPGFRKGLTAISIKEDQLFRWTKEIYEGNHAGHIFILDAQGNVVTHDDKTQLYRNMTSLPYIQQILLDEGSGSFNVKLDGIQQSVFYRTSSYTGWKFVNIIPVSEFFEPIKVTRNLLLVFAIAMFVLALGALFYVNRWTFRPLDRLVGKLSGVNKGRGQGNEPIGLSNLEHAFDQILKDRDYLEQHMRDSKPMLKWRIMMDLLHGDRSDYHVVNHHMELLGIQMYPERYVVCTAEISKEGERLSPRDETLYTYMFCNVAEELIRTEHAGAAIDLGGGRAAVIISFAEGDLEQNHLRTLAIFELILDVMKKQFGLIVTVGVGKCRMEMKEIPASYDESQKALHYKMIFGKHSVISVDDLQSPDRPDYYKLSRMTDPVIDAMRQTDRGKMLAHLSATFREAVEGNLPPELIRQLCYDLIMKSLQSVNAIGIEPEMSLGPLTSVYDRIARCENWKEAEQLVGDILNELASQIEGKRNQRGKNDTIDRMLEYIREHYHEHDLSLDRLAELFHLSPPYISKLFKEYTENNFIDCLIEIRIKASLELLKDKSIKVNDVSEAVGYTNTRSFLRTFKKYTGLTPTEYRERMLKPEPAGL</sequence>
<evidence type="ECO:0000256" key="3">
    <source>
        <dbReference type="ARBA" id="ARBA00023163"/>
    </source>
</evidence>
<dbReference type="InterPro" id="IPR041522">
    <property type="entry name" value="CdaR_GGDEF"/>
</dbReference>